<evidence type="ECO:0000313" key="3">
    <source>
        <dbReference type="Proteomes" id="UP000011602"/>
    </source>
</evidence>
<dbReference type="AlphaFoldDB" id="L9XBS0"/>
<name>L9XBS0_9EURY</name>
<dbReference type="RefSeq" id="WP_007258390.1">
    <property type="nucleotide sequence ID" value="NZ_AOHZ01000030.1"/>
</dbReference>
<proteinExistence type="predicted"/>
<protein>
    <submittedName>
        <fullName evidence="2">Uncharacterized protein</fullName>
    </submittedName>
</protein>
<dbReference type="OrthoDB" id="200243at2157"/>
<evidence type="ECO:0000256" key="1">
    <source>
        <dbReference type="SAM" id="MobiDB-lite"/>
    </source>
</evidence>
<organism evidence="2 3">
    <name type="scientific">Natronolimnohabitans innermongolicus JCM 12255</name>
    <dbReference type="NCBI Taxonomy" id="1227499"/>
    <lineage>
        <taxon>Archaea</taxon>
        <taxon>Methanobacteriati</taxon>
        <taxon>Methanobacteriota</taxon>
        <taxon>Stenosarchaea group</taxon>
        <taxon>Halobacteria</taxon>
        <taxon>Halobacteriales</taxon>
        <taxon>Natrialbaceae</taxon>
        <taxon>Natronolimnohabitans</taxon>
    </lineage>
</organism>
<dbReference type="eggNOG" id="arCOG02829">
    <property type="taxonomic scope" value="Archaea"/>
</dbReference>
<dbReference type="PROSITE" id="PS51257">
    <property type="entry name" value="PROKAR_LIPOPROTEIN"/>
    <property type="match status" value="1"/>
</dbReference>
<dbReference type="EMBL" id="AOHZ01000030">
    <property type="protein sequence ID" value="ELY59067.1"/>
    <property type="molecule type" value="Genomic_DNA"/>
</dbReference>
<comment type="caution">
    <text evidence="2">The sequence shown here is derived from an EMBL/GenBank/DDBJ whole genome shotgun (WGS) entry which is preliminary data.</text>
</comment>
<sequence length="374" mass="40149">MQRRAVLGTSAAVLAALAGCSETSEESENGADDGDGADEGAHNGDEEELTLETFDYPEGVSEDGFDSDLASVQEAYLSEAGSVTVTREQTFEMGGHGADPSVETAEIEGDQALLSTEQGGTALEIWVDSMSEEDPVLLRSDDGSNVRYLASEHLHEIVDDADGIAALDAMVNAASFDAAELDDDDDTPVVVFESAELTDEESLRDLEHFDEYDAFDARATVSTDALVEYEYELEGAAGDQMAESTETITVEDVGETDLGEPEWLDEGLDDAVEMTIELTDDESAIALTMEGGETIPEGSFVHLHADRSLDGILDQDVSEGETLYLYGDGEELRTAVDEEPETDSTFDDQHFFVSVHLETGALAYEGEHMTFGAP</sequence>
<feature type="compositionally biased region" description="Acidic residues" evidence="1">
    <location>
        <begin position="23"/>
        <end position="38"/>
    </location>
</feature>
<feature type="region of interest" description="Disordered" evidence="1">
    <location>
        <begin position="19"/>
        <end position="49"/>
    </location>
</feature>
<reference evidence="2 3" key="1">
    <citation type="journal article" date="2014" name="PLoS Genet.">
        <title>Phylogenetically driven sequencing of extremely halophilic archaea reveals strategies for static and dynamic osmo-response.</title>
        <authorList>
            <person name="Becker E.A."/>
            <person name="Seitzer P.M."/>
            <person name="Tritt A."/>
            <person name="Larsen D."/>
            <person name="Krusor M."/>
            <person name="Yao A.I."/>
            <person name="Wu D."/>
            <person name="Madern D."/>
            <person name="Eisen J.A."/>
            <person name="Darling A.E."/>
            <person name="Facciotti M.T."/>
        </authorList>
    </citation>
    <scope>NUCLEOTIDE SEQUENCE [LARGE SCALE GENOMIC DNA]</scope>
    <source>
        <strain evidence="2 3">JCM 12255</strain>
    </source>
</reference>
<gene>
    <name evidence="2" type="ORF">C493_05435</name>
</gene>
<keyword evidence="3" id="KW-1185">Reference proteome</keyword>
<accession>L9XBS0</accession>
<dbReference type="Proteomes" id="UP000011602">
    <property type="component" value="Unassembled WGS sequence"/>
</dbReference>
<evidence type="ECO:0000313" key="2">
    <source>
        <dbReference type="EMBL" id="ELY59067.1"/>
    </source>
</evidence>